<dbReference type="Proteomes" id="UP000005561">
    <property type="component" value="Unassembled WGS sequence"/>
</dbReference>
<keyword evidence="2" id="KW-1185">Reference proteome</keyword>
<reference evidence="1" key="1">
    <citation type="submission" date="2009-07" db="EMBL/GenBank/DDBJ databases">
        <authorList>
            <person name="Weinstock G."/>
            <person name="Sodergren E."/>
            <person name="Clifton S."/>
            <person name="Fulton L."/>
            <person name="Fulton B."/>
            <person name="Courtney L."/>
            <person name="Fronick C."/>
            <person name="Harrison M."/>
            <person name="Strong C."/>
            <person name="Farmer C."/>
            <person name="Delahaunty K."/>
            <person name="Markovic C."/>
            <person name="Hall O."/>
            <person name="Minx P."/>
            <person name="Tomlinson C."/>
            <person name="Mitreva M."/>
            <person name="Nelson J."/>
            <person name="Hou S."/>
            <person name="Wollam A."/>
            <person name="Pepin K.H."/>
            <person name="Johnson M."/>
            <person name="Bhonagiri V."/>
            <person name="Nash W.E."/>
            <person name="Warren W."/>
            <person name="Chinwalla A."/>
            <person name="Mardis E.R."/>
            <person name="Wilson R.K."/>
        </authorList>
    </citation>
    <scope>NUCLEOTIDE SEQUENCE [LARGE SCALE GENOMIC DNA]</scope>
    <source>
        <strain evidence="1">DSM 14469</strain>
    </source>
</reference>
<organism evidence="1 2">
    <name type="scientific">Marvinbryantia formatexigens DSM 14469</name>
    <dbReference type="NCBI Taxonomy" id="478749"/>
    <lineage>
        <taxon>Bacteria</taxon>
        <taxon>Bacillati</taxon>
        <taxon>Bacillota</taxon>
        <taxon>Clostridia</taxon>
        <taxon>Lachnospirales</taxon>
        <taxon>Lachnospiraceae</taxon>
        <taxon>Marvinbryantia</taxon>
    </lineage>
</organism>
<comment type="caution">
    <text evidence="1">The sequence shown here is derived from an EMBL/GenBank/DDBJ whole genome shotgun (WGS) entry which is preliminary data.</text>
</comment>
<dbReference type="AlphaFoldDB" id="C6LF09"/>
<evidence type="ECO:0000313" key="2">
    <source>
        <dbReference type="Proteomes" id="UP000005561"/>
    </source>
</evidence>
<dbReference type="EMBL" id="ACCL02000009">
    <property type="protein sequence ID" value="EET60748.1"/>
    <property type="molecule type" value="Genomic_DNA"/>
</dbReference>
<name>C6LF09_9FIRM</name>
<sequence length="41" mass="4999">MRGRHSGLREQKISLLYYITNRKIMQTEKGDFRPPFVKFKK</sequence>
<proteinExistence type="predicted"/>
<accession>C6LF09</accession>
<gene>
    <name evidence="1" type="ORF">BRYFOR_07210</name>
</gene>
<evidence type="ECO:0000313" key="1">
    <source>
        <dbReference type="EMBL" id="EET60748.1"/>
    </source>
</evidence>
<protein>
    <submittedName>
        <fullName evidence="1">Uncharacterized protein</fullName>
    </submittedName>
</protein>